<reference evidence="2" key="2">
    <citation type="journal article" date="2023" name="BMC Genomics">
        <title>Pest status, molecular evolution, and epigenetic factors derived from the genome assembly of Frankliniella fusca, a thysanopteran phytovirus vector.</title>
        <authorList>
            <person name="Catto M.A."/>
            <person name="Labadie P.E."/>
            <person name="Jacobson A.L."/>
            <person name="Kennedy G.G."/>
            <person name="Srinivasan R."/>
            <person name="Hunt B.G."/>
        </authorList>
    </citation>
    <scope>NUCLEOTIDE SEQUENCE</scope>
    <source>
        <strain evidence="2">PL_HMW_Pooled</strain>
    </source>
</reference>
<comment type="caution">
    <text evidence="2">The sequence shown here is derived from an EMBL/GenBank/DDBJ whole genome shotgun (WGS) entry which is preliminary data.</text>
</comment>
<evidence type="ECO:0000313" key="3">
    <source>
        <dbReference type="Proteomes" id="UP001219518"/>
    </source>
</evidence>
<sequence length="118" mass="13138">FWAAYVPCQAQFRDAVQLTLEQVDLIKRLTERYNPHLTWCTSTDHIREAHSLSQVCSLVGVEGGHSLGNSLAVLRMLYDVGVRYLTLTSTCNTPWADSAQVEEPGFSPEHGGLTNFGR</sequence>
<dbReference type="InterPro" id="IPR000180">
    <property type="entry name" value="Dipep_AS"/>
</dbReference>
<dbReference type="Gene3D" id="3.20.20.140">
    <property type="entry name" value="Metal-dependent hydrolases"/>
    <property type="match status" value="1"/>
</dbReference>
<dbReference type="InterPro" id="IPR032466">
    <property type="entry name" value="Metal_Hydrolase"/>
</dbReference>
<dbReference type="EC" id="3.4.13.19" evidence="1"/>
<dbReference type="PROSITE" id="PS51365">
    <property type="entry name" value="RENAL_DIPEPTIDASE_2"/>
    <property type="match status" value="1"/>
</dbReference>
<dbReference type="AlphaFoldDB" id="A0AAE1GQ14"/>
<reference evidence="2" key="1">
    <citation type="submission" date="2021-07" db="EMBL/GenBank/DDBJ databases">
        <authorList>
            <person name="Catto M.A."/>
            <person name="Jacobson A."/>
            <person name="Kennedy G."/>
            <person name="Labadie P."/>
            <person name="Hunt B.G."/>
            <person name="Srinivasan R."/>
        </authorList>
    </citation>
    <scope>NUCLEOTIDE SEQUENCE</scope>
    <source>
        <strain evidence="2">PL_HMW_Pooled</strain>
        <tissue evidence="2">Head</tissue>
    </source>
</reference>
<keyword evidence="3" id="KW-1185">Reference proteome</keyword>
<dbReference type="Proteomes" id="UP001219518">
    <property type="component" value="Unassembled WGS sequence"/>
</dbReference>
<accession>A0AAE1GQ14</accession>
<name>A0AAE1GQ14_9NEOP</name>
<comment type="subunit">
    <text evidence="1">Homodimer; disulfide-linked.</text>
</comment>
<dbReference type="GO" id="GO:0070573">
    <property type="term" value="F:metallodipeptidase activity"/>
    <property type="evidence" value="ECO:0007669"/>
    <property type="project" value="InterPro"/>
</dbReference>
<keyword evidence="1" id="KW-0472">Membrane</keyword>
<comment type="catalytic activity">
    <reaction evidence="1">
        <text>an L-aminoacyl-L-amino acid + H2O = 2 an L-alpha-amino acid</text>
        <dbReference type="Rhea" id="RHEA:48940"/>
        <dbReference type="ChEBI" id="CHEBI:15377"/>
        <dbReference type="ChEBI" id="CHEBI:59869"/>
        <dbReference type="ChEBI" id="CHEBI:77460"/>
        <dbReference type="EC" id="3.4.13.19"/>
    </reaction>
</comment>
<dbReference type="PANTHER" id="PTHR10443">
    <property type="entry name" value="MICROSOMAL DIPEPTIDASE"/>
    <property type="match status" value="1"/>
</dbReference>
<feature type="non-terminal residue" evidence="2">
    <location>
        <position position="1"/>
    </location>
</feature>
<dbReference type="GO" id="GO:0046872">
    <property type="term" value="F:metal ion binding"/>
    <property type="evidence" value="ECO:0007669"/>
    <property type="project" value="UniProtKB-UniRule"/>
</dbReference>
<dbReference type="EMBL" id="JAHWGI010000004">
    <property type="protein sequence ID" value="KAK3907284.1"/>
    <property type="molecule type" value="Genomic_DNA"/>
</dbReference>
<comment type="similarity">
    <text evidence="1">Belongs to the metallo-dependent hydrolases superfamily. Peptidase M19 family.</text>
</comment>
<gene>
    <name evidence="2" type="ORF">KUF71_018112</name>
</gene>
<keyword evidence="1" id="KW-0479">Metal-binding</keyword>
<comment type="cofactor">
    <cofactor evidence="1">
        <name>Zn(2+)</name>
        <dbReference type="ChEBI" id="CHEBI:29105"/>
    </cofactor>
</comment>
<dbReference type="GO" id="GO:0006508">
    <property type="term" value="P:proteolysis"/>
    <property type="evidence" value="ECO:0007669"/>
    <property type="project" value="UniProtKB-KW"/>
</dbReference>
<comment type="subcellular location">
    <subcellularLocation>
        <location evidence="1">Membrane</location>
        <topology evidence="1">Lipid-anchor</topology>
        <topology evidence="1">GPI-anchor</topology>
    </subcellularLocation>
</comment>
<dbReference type="GO" id="GO:0098552">
    <property type="term" value="C:side of membrane"/>
    <property type="evidence" value="ECO:0007669"/>
    <property type="project" value="UniProtKB-KW"/>
</dbReference>
<keyword evidence="1" id="KW-1015">Disulfide bond</keyword>
<keyword evidence="1" id="KW-0482">Metalloprotease</keyword>
<feature type="non-terminal residue" evidence="2">
    <location>
        <position position="118"/>
    </location>
</feature>
<keyword evidence="1" id="KW-0325">Glycoprotein</keyword>
<evidence type="ECO:0000313" key="2">
    <source>
        <dbReference type="EMBL" id="KAK3907284.1"/>
    </source>
</evidence>
<dbReference type="Pfam" id="PF01244">
    <property type="entry name" value="Peptidase_M19"/>
    <property type="match status" value="1"/>
</dbReference>
<organism evidence="2 3">
    <name type="scientific">Frankliniella fusca</name>
    <dbReference type="NCBI Taxonomy" id="407009"/>
    <lineage>
        <taxon>Eukaryota</taxon>
        <taxon>Metazoa</taxon>
        <taxon>Ecdysozoa</taxon>
        <taxon>Arthropoda</taxon>
        <taxon>Hexapoda</taxon>
        <taxon>Insecta</taxon>
        <taxon>Pterygota</taxon>
        <taxon>Neoptera</taxon>
        <taxon>Paraneoptera</taxon>
        <taxon>Thysanoptera</taxon>
        <taxon>Terebrantia</taxon>
        <taxon>Thripoidea</taxon>
        <taxon>Thripidae</taxon>
        <taxon>Frankliniella</taxon>
    </lineage>
</organism>
<protein>
    <recommendedName>
        <fullName evidence="1">Dipeptidase</fullName>
        <ecNumber evidence="1">3.4.13.19</ecNumber>
    </recommendedName>
</protein>
<keyword evidence="1" id="KW-0336">GPI-anchor</keyword>
<keyword evidence="1" id="KW-0862">Zinc</keyword>
<keyword evidence="1" id="KW-0224">Dipeptidase</keyword>
<dbReference type="PROSITE" id="PS00869">
    <property type="entry name" value="RENAL_DIPEPTIDASE_1"/>
    <property type="match status" value="1"/>
</dbReference>
<keyword evidence="1" id="KW-0378">Hydrolase</keyword>
<proteinExistence type="inferred from homology"/>
<evidence type="ECO:0000256" key="1">
    <source>
        <dbReference type="RuleBase" id="RU341113"/>
    </source>
</evidence>
<dbReference type="PANTHER" id="PTHR10443:SF47">
    <property type="entry name" value="DIPEPTIDASE"/>
    <property type="match status" value="1"/>
</dbReference>
<dbReference type="SUPFAM" id="SSF51556">
    <property type="entry name" value="Metallo-dependent hydrolases"/>
    <property type="match status" value="1"/>
</dbReference>
<keyword evidence="1" id="KW-0449">Lipoprotein</keyword>
<keyword evidence="1" id="KW-0645">Protease</keyword>
<dbReference type="InterPro" id="IPR008257">
    <property type="entry name" value="Pept_M19"/>
</dbReference>